<protein>
    <submittedName>
        <fullName evidence="7">Putative zinc-type alcohol dehydrogenase-like protein</fullName>
    </submittedName>
</protein>
<reference evidence="7" key="1">
    <citation type="journal article" date="2016" name="Genom Data">
        <title>Isolation and complete genome sequencing of Mimivirus bombay, a Giant Virus in sewage of Mumbai, India.</title>
        <authorList>
            <person name="Chatterjee A."/>
            <person name="Ali F."/>
            <person name="Bange D."/>
            <person name="Kondabagil K."/>
        </authorList>
    </citation>
    <scope>NUCLEOTIDE SEQUENCE [LARGE SCALE GENOMIC DNA]</scope>
    <source>
        <strain evidence="7">1</strain>
    </source>
</reference>
<feature type="domain" description="Alcohol dehydrogenase-like N-terminal" evidence="6">
    <location>
        <begin position="95"/>
        <end position="219"/>
    </location>
</feature>
<organism evidence="7 8">
    <name type="scientific">Mimivirus Bombay</name>
    <dbReference type="NCBI Taxonomy" id="1835008"/>
    <lineage>
        <taxon>Viruses</taxon>
        <taxon>Varidnaviria</taxon>
        <taxon>Bamfordvirae</taxon>
        <taxon>Nucleocytoviricota</taxon>
        <taxon>Megaviricetes</taxon>
        <taxon>Imitervirales</taxon>
        <taxon>Mimiviridae</taxon>
        <taxon>Megamimivirinae</taxon>
        <taxon>Mimivirus</taxon>
        <taxon>Mimivirus bradfordmassiliense</taxon>
    </lineage>
</organism>
<dbReference type="SUPFAM" id="SSF50129">
    <property type="entry name" value="GroES-like"/>
    <property type="match status" value="1"/>
</dbReference>
<dbReference type="PROSITE" id="PS00059">
    <property type="entry name" value="ADH_ZINC"/>
    <property type="match status" value="1"/>
</dbReference>
<dbReference type="FunFam" id="3.40.50.720:FF:000022">
    <property type="entry name" value="Cinnamyl alcohol dehydrogenase"/>
    <property type="match status" value="1"/>
</dbReference>
<evidence type="ECO:0000313" key="8">
    <source>
        <dbReference type="Proteomes" id="UP000241559"/>
    </source>
</evidence>
<dbReference type="CDD" id="cd05283">
    <property type="entry name" value="CAD1"/>
    <property type="match status" value="1"/>
</dbReference>
<evidence type="ECO:0000256" key="1">
    <source>
        <dbReference type="ARBA" id="ARBA00001947"/>
    </source>
</evidence>
<dbReference type="InterPro" id="IPR036291">
    <property type="entry name" value="NAD(P)-bd_dom_sf"/>
</dbReference>
<comment type="cofactor">
    <cofactor evidence="1">
        <name>Zn(2+)</name>
        <dbReference type="ChEBI" id="CHEBI:29105"/>
    </cofactor>
</comment>
<evidence type="ECO:0000259" key="6">
    <source>
        <dbReference type="Pfam" id="PF08240"/>
    </source>
</evidence>
<keyword evidence="3" id="KW-0862">Zinc</keyword>
<dbReference type="InterPro" id="IPR013149">
    <property type="entry name" value="ADH-like_C"/>
</dbReference>
<name>A0A159ZQH3_MIMIV</name>
<proteinExistence type="predicted"/>
<sequence length="422" mass="47285">MSLEEKLNKYSNKLSMTNNLNKIDVYNKKINKYKERQIYSNLKKPQPIDESVISLYSLKNEYQKSPDKMTALGFGVTDVGKPVELLVFDRKKPTNNEVSIEIYYTGICHSDWHFIVGEWKADFPLIPGHELIGRVIDIGPNVDKYSIGDIVCVSPVIDSCGHCKMCTHHIEQHCMNGATEIYNQKTRLPGDIKPSGPITYGGYSNIVIIKQHFVYKFPKNLDIERCAPLMCAGATTYSPLRQAKVGPGMKVGIVGIGGLGHIAVKIAKAMGAHVVAITRTEWKFKDSVNNLGANESILSTNVWQMNQHKGSFDFILSTIPMAHDIVPYIELLKYKATICTVGELFPTVINGMDLAQHPCFLQSSLIAGSDEIKEMLAFCSEHNIMPDVQIIKADKINDTRQKLLESKAKYRYVIDIRASLNK</sequence>
<evidence type="ECO:0000256" key="3">
    <source>
        <dbReference type="ARBA" id="ARBA00022833"/>
    </source>
</evidence>
<dbReference type="InterPro" id="IPR013154">
    <property type="entry name" value="ADH-like_N"/>
</dbReference>
<dbReference type="PANTHER" id="PTHR42683">
    <property type="entry name" value="ALDEHYDE REDUCTASE"/>
    <property type="match status" value="1"/>
</dbReference>
<dbReference type="Gene3D" id="3.40.50.720">
    <property type="entry name" value="NAD(P)-binding Rossmann-like Domain"/>
    <property type="match status" value="1"/>
</dbReference>
<dbReference type="InterPro" id="IPR011032">
    <property type="entry name" value="GroES-like_sf"/>
</dbReference>
<dbReference type="EMBL" id="KU761889">
    <property type="protein sequence ID" value="AMZ02941.1"/>
    <property type="molecule type" value="Genomic_DNA"/>
</dbReference>
<dbReference type="GO" id="GO:0016616">
    <property type="term" value="F:oxidoreductase activity, acting on the CH-OH group of donors, NAD or NADP as acceptor"/>
    <property type="evidence" value="ECO:0007669"/>
    <property type="project" value="InterPro"/>
</dbReference>
<dbReference type="Gene3D" id="3.90.180.10">
    <property type="entry name" value="Medium-chain alcohol dehydrogenases, catalytic domain"/>
    <property type="match status" value="1"/>
</dbReference>
<evidence type="ECO:0000256" key="2">
    <source>
        <dbReference type="ARBA" id="ARBA00022723"/>
    </source>
</evidence>
<dbReference type="SMR" id="A0A159ZQH3"/>
<dbReference type="InterPro" id="IPR002328">
    <property type="entry name" value="ADH_Zn_CS"/>
</dbReference>
<dbReference type="Pfam" id="PF08240">
    <property type="entry name" value="ADH_N"/>
    <property type="match status" value="1"/>
</dbReference>
<evidence type="ECO:0000256" key="4">
    <source>
        <dbReference type="ARBA" id="ARBA00023002"/>
    </source>
</evidence>
<evidence type="ECO:0000313" key="7">
    <source>
        <dbReference type="EMBL" id="AMZ02941.1"/>
    </source>
</evidence>
<dbReference type="InterPro" id="IPR047109">
    <property type="entry name" value="CAD-like"/>
</dbReference>
<dbReference type="SUPFAM" id="SSF51735">
    <property type="entry name" value="NAD(P)-binding Rossmann-fold domains"/>
    <property type="match status" value="1"/>
</dbReference>
<feature type="domain" description="Alcohol dehydrogenase-like C-terminal" evidence="5">
    <location>
        <begin position="258"/>
        <end position="380"/>
    </location>
</feature>
<dbReference type="GO" id="GO:0008270">
    <property type="term" value="F:zinc ion binding"/>
    <property type="evidence" value="ECO:0007669"/>
    <property type="project" value="InterPro"/>
</dbReference>
<dbReference type="Pfam" id="PF00107">
    <property type="entry name" value="ADH_zinc_N"/>
    <property type="match status" value="1"/>
</dbReference>
<dbReference type="Proteomes" id="UP000241559">
    <property type="component" value="Segment"/>
</dbReference>
<evidence type="ECO:0000259" key="5">
    <source>
        <dbReference type="Pfam" id="PF00107"/>
    </source>
</evidence>
<accession>A0A159ZQH3</accession>
<keyword evidence="2" id="KW-0479">Metal-binding</keyword>
<keyword evidence="4" id="KW-0560">Oxidoreductase</keyword>